<keyword evidence="2" id="KW-0472">Membrane</keyword>
<name>A0AAE0N3Y7_9PEZI</name>
<feature type="compositionally biased region" description="Low complexity" evidence="1">
    <location>
        <begin position="344"/>
        <end position="435"/>
    </location>
</feature>
<reference evidence="3" key="2">
    <citation type="submission" date="2023-06" db="EMBL/GenBank/DDBJ databases">
        <authorList>
            <consortium name="Lawrence Berkeley National Laboratory"/>
            <person name="Haridas S."/>
            <person name="Hensen N."/>
            <person name="Bonometti L."/>
            <person name="Westerberg I."/>
            <person name="Brannstrom I.O."/>
            <person name="Guillou S."/>
            <person name="Cros-Aarteil S."/>
            <person name="Calhoun S."/>
            <person name="Kuo A."/>
            <person name="Mondo S."/>
            <person name="Pangilinan J."/>
            <person name="Riley R."/>
            <person name="LaButti K."/>
            <person name="Andreopoulos B."/>
            <person name="Lipzen A."/>
            <person name="Chen C."/>
            <person name="Yanf M."/>
            <person name="Daum C."/>
            <person name="Ng V."/>
            <person name="Clum A."/>
            <person name="Steindorff A."/>
            <person name="Ohm R."/>
            <person name="Martin F."/>
            <person name="Silar P."/>
            <person name="Natvig D."/>
            <person name="Lalanne C."/>
            <person name="Gautier V."/>
            <person name="Ament-velasquez S.L."/>
            <person name="Kruys A."/>
            <person name="Hutchinson M.I."/>
            <person name="Powell A.J."/>
            <person name="Barry K."/>
            <person name="Miller A.N."/>
            <person name="Grigoriev I.V."/>
            <person name="Debuchy R."/>
            <person name="Gladieux P."/>
            <person name="Thoren M.H."/>
            <person name="Johannesson H."/>
        </authorList>
    </citation>
    <scope>NUCLEOTIDE SEQUENCE</scope>
    <source>
        <strain evidence="3">CBS 232.78</strain>
    </source>
</reference>
<keyword evidence="2" id="KW-0812">Transmembrane</keyword>
<organism evidence="3 4">
    <name type="scientific">Podospora didyma</name>
    <dbReference type="NCBI Taxonomy" id="330526"/>
    <lineage>
        <taxon>Eukaryota</taxon>
        <taxon>Fungi</taxon>
        <taxon>Dikarya</taxon>
        <taxon>Ascomycota</taxon>
        <taxon>Pezizomycotina</taxon>
        <taxon>Sordariomycetes</taxon>
        <taxon>Sordariomycetidae</taxon>
        <taxon>Sordariales</taxon>
        <taxon>Podosporaceae</taxon>
        <taxon>Podospora</taxon>
    </lineage>
</organism>
<feature type="compositionally biased region" description="Pro residues" evidence="1">
    <location>
        <begin position="461"/>
        <end position="492"/>
    </location>
</feature>
<keyword evidence="2" id="KW-1133">Transmembrane helix</keyword>
<feature type="compositionally biased region" description="Low complexity" evidence="1">
    <location>
        <begin position="226"/>
        <end position="251"/>
    </location>
</feature>
<feature type="compositionally biased region" description="Gly residues" evidence="1">
    <location>
        <begin position="259"/>
        <end position="268"/>
    </location>
</feature>
<comment type="caution">
    <text evidence="3">The sequence shown here is derived from an EMBL/GenBank/DDBJ whole genome shotgun (WGS) entry which is preliminary data.</text>
</comment>
<feature type="transmembrane region" description="Helical" evidence="2">
    <location>
        <begin position="288"/>
        <end position="312"/>
    </location>
</feature>
<dbReference type="AlphaFoldDB" id="A0AAE0N3Y7"/>
<evidence type="ECO:0000256" key="1">
    <source>
        <dbReference type="SAM" id="MobiDB-lite"/>
    </source>
</evidence>
<evidence type="ECO:0000313" key="4">
    <source>
        <dbReference type="Proteomes" id="UP001285441"/>
    </source>
</evidence>
<dbReference type="EMBL" id="JAULSW010000009">
    <property type="protein sequence ID" value="KAK3369956.1"/>
    <property type="molecule type" value="Genomic_DNA"/>
</dbReference>
<feature type="region of interest" description="Disordered" evidence="1">
    <location>
        <begin position="225"/>
        <end position="281"/>
    </location>
</feature>
<feature type="region of interest" description="Disordered" evidence="1">
    <location>
        <begin position="321"/>
        <end position="514"/>
    </location>
</feature>
<feature type="non-terminal residue" evidence="3">
    <location>
        <position position="1"/>
    </location>
</feature>
<sequence length="514" mass="54831">PDFCFPRIGPFSSRRNFHLLQNYCRICCPSDASPLPTIMHHARFAVLFAASAACAFSPLRQYVSDQRSWSVAKETRGPGDDPNRVEWSPKPTDAPQGLPRFGGMDLLRRDGFTMGSNTCGFVDSYSSNPITCVKVSASCVNDGVGNMDCCTNPVSDCTSTMFSSCLDYSASQQGLCGTGLGPRTICCWASMPACYTWLFSTTATPNKVFSMFQCGPAPGGIGTMLATPPNFSPSTPTPTPSSADTSTTAPPKSIATIGGSNGGGGSGGTNNNNNGSSGNTNGGSSTPVGAIVGGAVGGAAILGISAFLIFYFRGRRAKTTVPPPNPPISEQTPMMQNGFSSPGNQQPPALAAAATATQNLPNQQFPHGQFQQYPQQQQQQDSYKPYDTPIQQQQQQQQYAPQQQQQQYPPQQQQPTYNNVQPYPQQQQQDPYTPYSANGTPGTTIVNPPSSTASPGSQMQPPLPQQYPQQYPPPPPHLQQQAPYPPPPPPQPVVQHELAVQHPVGTAEHRAELT</sequence>
<feature type="compositionally biased region" description="Polar residues" evidence="1">
    <location>
        <begin position="328"/>
        <end position="343"/>
    </location>
</feature>
<gene>
    <name evidence="3" type="ORF">B0H63DRAFT_304660</name>
</gene>
<protein>
    <submittedName>
        <fullName evidence="3">Uncharacterized protein</fullName>
    </submittedName>
</protein>
<proteinExistence type="predicted"/>
<feature type="compositionally biased region" description="Low complexity" evidence="1">
    <location>
        <begin position="269"/>
        <end position="281"/>
    </location>
</feature>
<feature type="compositionally biased region" description="Basic and acidic residues" evidence="1">
    <location>
        <begin position="73"/>
        <end position="84"/>
    </location>
</feature>
<evidence type="ECO:0000256" key="2">
    <source>
        <dbReference type="SAM" id="Phobius"/>
    </source>
</evidence>
<keyword evidence="4" id="KW-1185">Reference proteome</keyword>
<dbReference type="Proteomes" id="UP001285441">
    <property type="component" value="Unassembled WGS sequence"/>
</dbReference>
<reference evidence="3" key="1">
    <citation type="journal article" date="2023" name="Mol. Phylogenet. Evol.">
        <title>Genome-scale phylogeny and comparative genomics of the fungal order Sordariales.</title>
        <authorList>
            <person name="Hensen N."/>
            <person name="Bonometti L."/>
            <person name="Westerberg I."/>
            <person name="Brannstrom I.O."/>
            <person name="Guillou S."/>
            <person name="Cros-Aarteil S."/>
            <person name="Calhoun S."/>
            <person name="Haridas S."/>
            <person name="Kuo A."/>
            <person name="Mondo S."/>
            <person name="Pangilinan J."/>
            <person name="Riley R."/>
            <person name="LaButti K."/>
            <person name="Andreopoulos B."/>
            <person name="Lipzen A."/>
            <person name="Chen C."/>
            <person name="Yan M."/>
            <person name="Daum C."/>
            <person name="Ng V."/>
            <person name="Clum A."/>
            <person name="Steindorff A."/>
            <person name="Ohm R.A."/>
            <person name="Martin F."/>
            <person name="Silar P."/>
            <person name="Natvig D.O."/>
            <person name="Lalanne C."/>
            <person name="Gautier V."/>
            <person name="Ament-Velasquez S.L."/>
            <person name="Kruys A."/>
            <person name="Hutchinson M.I."/>
            <person name="Powell A.J."/>
            <person name="Barry K."/>
            <person name="Miller A.N."/>
            <person name="Grigoriev I.V."/>
            <person name="Debuchy R."/>
            <person name="Gladieux P."/>
            <person name="Hiltunen Thoren M."/>
            <person name="Johannesson H."/>
        </authorList>
    </citation>
    <scope>NUCLEOTIDE SEQUENCE</scope>
    <source>
        <strain evidence="3">CBS 232.78</strain>
    </source>
</reference>
<evidence type="ECO:0000313" key="3">
    <source>
        <dbReference type="EMBL" id="KAK3369956.1"/>
    </source>
</evidence>
<accession>A0AAE0N3Y7</accession>
<feature type="compositionally biased region" description="Polar residues" evidence="1">
    <location>
        <begin position="436"/>
        <end position="459"/>
    </location>
</feature>
<feature type="region of interest" description="Disordered" evidence="1">
    <location>
        <begin position="73"/>
        <end position="100"/>
    </location>
</feature>